<dbReference type="EMBL" id="JAGPNK010000011">
    <property type="protein sequence ID" value="KAH7311712.1"/>
    <property type="molecule type" value="Genomic_DNA"/>
</dbReference>
<comment type="caution">
    <text evidence="1">The sequence shown here is derived from an EMBL/GenBank/DDBJ whole genome shotgun (WGS) entry which is preliminary data.</text>
</comment>
<gene>
    <name evidence="1" type="ORF">B0I35DRAFT_71078</name>
</gene>
<protein>
    <submittedName>
        <fullName evidence="1">Uncharacterized protein</fullName>
    </submittedName>
</protein>
<evidence type="ECO:0000313" key="2">
    <source>
        <dbReference type="Proteomes" id="UP000813444"/>
    </source>
</evidence>
<dbReference type="AlphaFoldDB" id="A0A8K0WPY1"/>
<dbReference type="Proteomes" id="UP000813444">
    <property type="component" value="Unassembled WGS sequence"/>
</dbReference>
<proteinExistence type="predicted"/>
<reference evidence="1" key="1">
    <citation type="journal article" date="2021" name="Nat. Commun.">
        <title>Genetic determinants of endophytism in the Arabidopsis root mycobiome.</title>
        <authorList>
            <person name="Mesny F."/>
            <person name="Miyauchi S."/>
            <person name="Thiergart T."/>
            <person name="Pickel B."/>
            <person name="Atanasova L."/>
            <person name="Karlsson M."/>
            <person name="Huettel B."/>
            <person name="Barry K.W."/>
            <person name="Haridas S."/>
            <person name="Chen C."/>
            <person name="Bauer D."/>
            <person name="Andreopoulos W."/>
            <person name="Pangilinan J."/>
            <person name="LaButti K."/>
            <person name="Riley R."/>
            <person name="Lipzen A."/>
            <person name="Clum A."/>
            <person name="Drula E."/>
            <person name="Henrissat B."/>
            <person name="Kohler A."/>
            <person name="Grigoriev I.V."/>
            <person name="Martin F.M."/>
            <person name="Hacquard S."/>
        </authorList>
    </citation>
    <scope>NUCLEOTIDE SEQUENCE</scope>
    <source>
        <strain evidence="1">MPI-CAGE-CH-0235</strain>
    </source>
</reference>
<accession>A0A8K0WPY1</accession>
<organism evidence="1 2">
    <name type="scientific">Stachybotrys elegans</name>
    <dbReference type="NCBI Taxonomy" id="80388"/>
    <lineage>
        <taxon>Eukaryota</taxon>
        <taxon>Fungi</taxon>
        <taxon>Dikarya</taxon>
        <taxon>Ascomycota</taxon>
        <taxon>Pezizomycotina</taxon>
        <taxon>Sordariomycetes</taxon>
        <taxon>Hypocreomycetidae</taxon>
        <taxon>Hypocreales</taxon>
        <taxon>Stachybotryaceae</taxon>
        <taxon>Stachybotrys</taxon>
    </lineage>
</organism>
<keyword evidence="2" id="KW-1185">Reference proteome</keyword>
<evidence type="ECO:0000313" key="1">
    <source>
        <dbReference type="EMBL" id="KAH7311712.1"/>
    </source>
</evidence>
<sequence length="71" mass="8290">MWLARKLHFIPVLFLGLSVVNGIRLLMMEPKPILSIHVLYYADRMCCTNQPILLSHSFMIRLPHSINSFHD</sequence>
<name>A0A8K0WPY1_9HYPO</name>